<sequence length="485" mass="55467">MTIEASSQTTTVSPKKQPYKNAKGVNSLKADGVAGTHIKVNVNPDGSISCKPTSQIKSNVSNDEDEEITSDEDEENFPYIQREVHVECPFSNCPNAGEVFTNPTHLPPHLRLHHRLYFRNLYHMTSVLQAYLSHWAERLEKQSAESFLPTQEDESGKFYVIGPETFPEDENTRRNLQQEKLKEILAFQDQERQEVAKKPHDCLFCCTVAEDRAALFKHMFSEHGFNIGLPDNLVYTEEFLTLLRNKLADDVCLYCDKVFKSSKVLRMHMRKKKHFRIHSRNHTYDKFYVINYAEPGKTWDVLEKEKEADLKQQNQERDLDDVQNSWDEWDDKESEITLSLFDSCPFDSPAAALAHDKQKYGFDLEGTIAALGLDFYKSVTLVNYVRHQTSQGLCISCHTKESDLPGHYASKNCLEKLAISLEDSLWNDPTYLVPTIENDPLLMYLDDPVEIEPEYTAIAEKLQPGLDPAQKLIYAQAADLASGSK</sequence>
<evidence type="ECO:0000313" key="2">
    <source>
        <dbReference type="Proteomes" id="UP001165960"/>
    </source>
</evidence>
<evidence type="ECO:0000313" key="1">
    <source>
        <dbReference type="EMBL" id="KAJ9048393.1"/>
    </source>
</evidence>
<organism evidence="1 2">
    <name type="scientific">Entomophthora muscae</name>
    <dbReference type="NCBI Taxonomy" id="34485"/>
    <lineage>
        <taxon>Eukaryota</taxon>
        <taxon>Fungi</taxon>
        <taxon>Fungi incertae sedis</taxon>
        <taxon>Zoopagomycota</taxon>
        <taxon>Entomophthoromycotina</taxon>
        <taxon>Entomophthoromycetes</taxon>
        <taxon>Entomophthorales</taxon>
        <taxon>Entomophthoraceae</taxon>
        <taxon>Entomophthora</taxon>
    </lineage>
</organism>
<dbReference type="EMBL" id="QTSX02007414">
    <property type="protein sequence ID" value="KAJ9048393.1"/>
    <property type="molecule type" value="Genomic_DNA"/>
</dbReference>
<proteinExistence type="predicted"/>
<gene>
    <name evidence="1" type="ORF">DSO57_1035474</name>
</gene>
<protein>
    <submittedName>
        <fullName evidence="1">Uncharacterized protein</fullName>
    </submittedName>
</protein>
<keyword evidence="2" id="KW-1185">Reference proteome</keyword>
<accession>A0ACC2RE89</accession>
<reference evidence="1" key="1">
    <citation type="submission" date="2022-04" db="EMBL/GenBank/DDBJ databases">
        <title>Genome of the entomopathogenic fungus Entomophthora muscae.</title>
        <authorList>
            <person name="Elya C."/>
            <person name="Lovett B.R."/>
            <person name="Lee E."/>
            <person name="Macias A.M."/>
            <person name="Hajek A.E."/>
            <person name="De Bivort B.L."/>
            <person name="Kasson M.T."/>
            <person name="De Fine Licht H.H."/>
            <person name="Stajich J.E."/>
        </authorList>
    </citation>
    <scope>NUCLEOTIDE SEQUENCE</scope>
    <source>
        <strain evidence="1">Berkeley</strain>
    </source>
</reference>
<name>A0ACC2RE89_9FUNG</name>
<dbReference type="Proteomes" id="UP001165960">
    <property type="component" value="Unassembled WGS sequence"/>
</dbReference>
<comment type="caution">
    <text evidence="1">The sequence shown here is derived from an EMBL/GenBank/DDBJ whole genome shotgun (WGS) entry which is preliminary data.</text>
</comment>